<comment type="caution">
    <text evidence="4">The sequence shown here is derived from an EMBL/GenBank/DDBJ whole genome shotgun (WGS) entry which is preliminary data.</text>
</comment>
<keyword evidence="5" id="KW-1185">Reference proteome</keyword>
<evidence type="ECO:0000256" key="2">
    <source>
        <dbReference type="SAM" id="Phobius"/>
    </source>
</evidence>
<proteinExistence type="inferred from homology"/>
<dbReference type="Gene3D" id="3.40.50.1980">
    <property type="entry name" value="Nitrogenase molybdenum iron protein domain"/>
    <property type="match status" value="2"/>
</dbReference>
<gene>
    <name evidence="4" type="ORF">VRHSUH09_01980</name>
</gene>
<protein>
    <submittedName>
        <fullName evidence="4">ABC transporter substrate-binding protein</fullName>
    </submittedName>
</protein>
<name>A0ABX5BZH9_9FIRM</name>
<dbReference type="InterPro" id="IPR050902">
    <property type="entry name" value="ABC_Transporter_SBP"/>
</dbReference>
<evidence type="ECO:0000256" key="1">
    <source>
        <dbReference type="ARBA" id="ARBA00008814"/>
    </source>
</evidence>
<keyword evidence="2" id="KW-0472">Membrane</keyword>
<dbReference type="EMBL" id="PPCX01000003">
    <property type="protein sequence ID" value="PQL14573.1"/>
    <property type="molecule type" value="Genomic_DNA"/>
</dbReference>
<dbReference type="Proteomes" id="UP000238774">
    <property type="component" value="Unassembled WGS sequence"/>
</dbReference>
<dbReference type="SUPFAM" id="SSF53807">
    <property type="entry name" value="Helical backbone' metal receptor"/>
    <property type="match status" value="1"/>
</dbReference>
<dbReference type="PANTHER" id="PTHR30535">
    <property type="entry name" value="VITAMIN B12-BINDING PROTEIN"/>
    <property type="match status" value="1"/>
</dbReference>
<reference evidence="4 5" key="1">
    <citation type="submission" date="2018-01" db="EMBL/GenBank/DDBJ databases">
        <title>Draft genome sequences of clinical isolates and type strains of oral Veillonella including Veillonella infantum sp., nov.</title>
        <authorList>
            <person name="Mashima I."/>
            <person name="Liao Y.-C."/>
            <person name="Sabharwal A."/>
            <person name="Haase E.M."/>
            <person name="Nakazawa F."/>
            <person name="Scannapieco F.A."/>
        </authorList>
    </citation>
    <scope>NUCLEOTIDE SEQUENCE [LARGE SCALE GENOMIC DNA]</scope>
    <source>
        <strain evidence="4 5">JCM 15642</strain>
    </source>
</reference>
<keyword evidence="2" id="KW-0812">Transmembrane</keyword>
<sequence length="360" mass="40406">MNQKRSIFGALKWIMFNYIFLGILILIGLFIALAPDLLGDVIPRHGTVGKLLTSLNERKIEDSQHTVMTIPDYVRRVVTIGESTVDIMGAIGGEPYIVATDGSPYSGSTHVNGRVELTVDSIKSYEPDVVVAPDSTPPSLVSSLRAAGIPVFVYTKKDSFNDIILATKTIGKIFKDEDSEREFIVSRRNVKKLVEPHEKDKKPVIALYNSSHGVYRSGIIRDMIEQVHGIDGAGNLVITESGKDINMLSDVWWYRDHKTTVDMNQSMGTKADLIRINPDVIFVPTRFIDKLPDYKQDIDAIMNDPDLQNVTAVKKGYVYPVQELFVMSYSWKAFMAMEQMAKWLYGPSTYEGIVKYKSEP</sequence>
<evidence type="ECO:0000313" key="5">
    <source>
        <dbReference type="Proteomes" id="UP000238774"/>
    </source>
</evidence>
<organism evidence="4 5">
    <name type="scientific">Veillonella rogosae JCM 15642</name>
    <dbReference type="NCBI Taxonomy" id="1298595"/>
    <lineage>
        <taxon>Bacteria</taxon>
        <taxon>Bacillati</taxon>
        <taxon>Bacillota</taxon>
        <taxon>Negativicutes</taxon>
        <taxon>Veillonellales</taxon>
        <taxon>Veillonellaceae</taxon>
        <taxon>Veillonella</taxon>
    </lineage>
</organism>
<dbReference type="PROSITE" id="PS50983">
    <property type="entry name" value="FE_B12_PBP"/>
    <property type="match status" value="1"/>
</dbReference>
<dbReference type="InterPro" id="IPR002491">
    <property type="entry name" value="ABC_transptr_periplasmic_BD"/>
</dbReference>
<evidence type="ECO:0000313" key="4">
    <source>
        <dbReference type="EMBL" id="PQL14573.1"/>
    </source>
</evidence>
<evidence type="ECO:0000259" key="3">
    <source>
        <dbReference type="PROSITE" id="PS50983"/>
    </source>
</evidence>
<dbReference type="RefSeq" id="WP_105081224.1">
    <property type="nucleotide sequence ID" value="NZ_PPCX01000003.1"/>
</dbReference>
<dbReference type="PANTHER" id="PTHR30535:SF34">
    <property type="entry name" value="MOLYBDATE-BINDING PROTEIN MOLA"/>
    <property type="match status" value="1"/>
</dbReference>
<feature type="transmembrane region" description="Helical" evidence="2">
    <location>
        <begin position="12"/>
        <end position="34"/>
    </location>
</feature>
<accession>A0ABX5BZH9</accession>
<comment type="similarity">
    <text evidence="1">Belongs to the bacterial solute-binding protein 8 family.</text>
</comment>
<keyword evidence="2" id="KW-1133">Transmembrane helix</keyword>
<feature type="domain" description="Fe/B12 periplasmic-binding" evidence="3">
    <location>
        <begin position="76"/>
        <end position="348"/>
    </location>
</feature>